<keyword evidence="10 14" id="KW-1133">Transmembrane helix</keyword>
<sequence>MLLFRSCAMKLLLYHICLLVFQMHTRAQEPFLLHCFDSGNYTSGSQFEKNLVNILLPSLVSNGSRNGFFNTSYGGNPADTVYGLAQCRGDIAMDECQSWLNTSSKQIVQRCPKRKGAYIRFDKCILRYSNLNFFSQEEPNIWDASYHTQRASNTDVFNRKLDELLANLSSTAPSRASKFSAGKIETNLPLQNTIYGFVDCTRDLTELGCSSCLQHLINRIHQCCNGQQGVYINSVSCTVRFEIYPFLVDHVAAPPTKDTGNTMGGESEKGKRISVGTILATAVSIAIGVLLLSTLSWCWVTRKKEKMIGDANDIINVESLQFDLSTVIAATNNFSHDNKIGQGGFGWVYKGKLSNGQEIAVKRLSKSSGQGAEEFKNEVVLVAKLQHRNLVRLLGFCLEGEEKILIYEFVPNKSLDYFLFDSDKRACLDWPTRYKIIGGIARGLLYLHEDSRFKIIHRDLKASNVLLDGDMNPKISDFGMARIFGMDQSQANTNRVVGTFGYMPPEYVRQGLFSVKSDIYSFGVLLLEIITGKKNSFYHSEYAEYLLSFAWRNWNEGTASELLDPILREFYSREEVMRCIHIGLLCVQDNVDQRPTMATIARTLNIHSVALELPQRPAFLGYERMETTQSTSRSIPESMNDVTNTELAPR</sequence>
<dbReference type="GO" id="GO:0005524">
    <property type="term" value="F:ATP binding"/>
    <property type="evidence" value="ECO:0007669"/>
    <property type="project" value="UniProtKB-KW"/>
</dbReference>
<dbReference type="FunFam" id="3.30.200.20:FF:000142">
    <property type="entry name" value="Cysteine-rich receptor-like protein kinase 10"/>
    <property type="match status" value="1"/>
</dbReference>
<dbReference type="PANTHER" id="PTHR27002">
    <property type="entry name" value="RECEPTOR-LIKE SERINE/THREONINE-PROTEIN KINASE SD1-8"/>
    <property type="match status" value="1"/>
</dbReference>
<feature type="region of interest" description="Disordered" evidence="13">
    <location>
        <begin position="628"/>
        <end position="650"/>
    </location>
</feature>
<evidence type="ECO:0000256" key="12">
    <source>
        <dbReference type="ARBA" id="ARBA00023180"/>
    </source>
</evidence>
<evidence type="ECO:0000256" key="13">
    <source>
        <dbReference type="SAM" id="MobiDB-lite"/>
    </source>
</evidence>
<evidence type="ECO:0000256" key="4">
    <source>
        <dbReference type="ARBA" id="ARBA00022692"/>
    </source>
</evidence>
<evidence type="ECO:0000256" key="8">
    <source>
        <dbReference type="ARBA" id="ARBA00022777"/>
    </source>
</evidence>
<feature type="signal peptide" evidence="15">
    <location>
        <begin position="1"/>
        <end position="27"/>
    </location>
</feature>
<evidence type="ECO:0000256" key="5">
    <source>
        <dbReference type="ARBA" id="ARBA00022729"/>
    </source>
</evidence>
<evidence type="ECO:0000313" key="19">
    <source>
        <dbReference type="RefSeq" id="XP_010267800.1"/>
    </source>
</evidence>
<dbReference type="GeneID" id="104604920"/>
<dbReference type="Pfam" id="PF07714">
    <property type="entry name" value="PK_Tyr_Ser-Thr"/>
    <property type="match status" value="1"/>
</dbReference>
<dbReference type="Gene3D" id="1.10.510.10">
    <property type="entry name" value="Transferase(Phosphotransferase) domain 1"/>
    <property type="match status" value="1"/>
</dbReference>
<evidence type="ECO:0000256" key="3">
    <source>
        <dbReference type="ARBA" id="ARBA00022679"/>
    </source>
</evidence>
<dbReference type="PANTHER" id="PTHR27002:SF1050">
    <property type="entry name" value="CYSTEINE-RICH RECEPTOR-LIKE PROTEIN KINASE 5"/>
    <property type="match status" value="1"/>
</dbReference>
<dbReference type="FunCoup" id="A0A1U8AXM4">
    <property type="interactions" value="495"/>
</dbReference>
<keyword evidence="12" id="KW-0325">Glycoprotein</keyword>
<keyword evidence="4 14" id="KW-0812">Transmembrane</keyword>
<keyword evidence="6" id="KW-0677">Repeat</keyword>
<organism evidence="18 19">
    <name type="scientific">Nelumbo nucifera</name>
    <name type="common">Sacred lotus</name>
    <dbReference type="NCBI Taxonomy" id="4432"/>
    <lineage>
        <taxon>Eukaryota</taxon>
        <taxon>Viridiplantae</taxon>
        <taxon>Streptophyta</taxon>
        <taxon>Embryophyta</taxon>
        <taxon>Tracheophyta</taxon>
        <taxon>Spermatophyta</taxon>
        <taxon>Magnoliopsida</taxon>
        <taxon>Proteales</taxon>
        <taxon>Nelumbonaceae</taxon>
        <taxon>Nelumbo</taxon>
    </lineage>
</organism>
<dbReference type="CDD" id="cd23509">
    <property type="entry name" value="Gnk2-like"/>
    <property type="match status" value="2"/>
</dbReference>
<dbReference type="OMA" id="NASKYYA"/>
<dbReference type="InterPro" id="IPR038408">
    <property type="entry name" value="GNK2_sf"/>
</dbReference>
<evidence type="ECO:0000259" key="16">
    <source>
        <dbReference type="PROSITE" id="PS50011"/>
    </source>
</evidence>
<keyword evidence="8" id="KW-0418">Kinase</keyword>
<evidence type="ECO:0000256" key="11">
    <source>
        <dbReference type="ARBA" id="ARBA00023136"/>
    </source>
</evidence>
<accession>A0A1U8AXM4</accession>
<dbReference type="GO" id="GO:0007165">
    <property type="term" value="P:signal transduction"/>
    <property type="evidence" value="ECO:0000318"/>
    <property type="project" value="GO_Central"/>
</dbReference>
<dbReference type="eggNOG" id="ENOG502QWDY">
    <property type="taxonomic scope" value="Eukaryota"/>
</dbReference>
<evidence type="ECO:0000256" key="14">
    <source>
        <dbReference type="SAM" id="Phobius"/>
    </source>
</evidence>
<dbReference type="OrthoDB" id="4062651at2759"/>
<evidence type="ECO:0000256" key="2">
    <source>
        <dbReference type="ARBA" id="ARBA00022527"/>
    </source>
</evidence>
<dbReference type="Gene3D" id="3.30.200.20">
    <property type="entry name" value="Phosphorylase Kinase, domain 1"/>
    <property type="match status" value="1"/>
</dbReference>
<dbReference type="FunFam" id="1.10.510.10:FF:000129">
    <property type="entry name" value="cysteine-rich receptor-like protein kinase 10"/>
    <property type="match status" value="1"/>
</dbReference>
<dbReference type="Gene3D" id="3.30.430.20">
    <property type="entry name" value="Gnk2 domain, C-X8-C-X2-C motif"/>
    <property type="match status" value="2"/>
</dbReference>
<name>A0A1U8AXM4_NELNU</name>
<evidence type="ECO:0000256" key="1">
    <source>
        <dbReference type="ARBA" id="ARBA00004167"/>
    </source>
</evidence>
<dbReference type="InterPro" id="IPR000719">
    <property type="entry name" value="Prot_kinase_dom"/>
</dbReference>
<protein>
    <submittedName>
        <fullName evidence="19">Receptor-like protein kinase At4g00960 isoform X1</fullName>
    </submittedName>
</protein>
<evidence type="ECO:0000256" key="6">
    <source>
        <dbReference type="ARBA" id="ARBA00022737"/>
    </source>
</evidence>
<dbReference type="SUPFAM" id="SSF56112">
    <property type="entry name" value="Protein kinase-like (PK-like)"/>
    <property type="match status" value="1"/>
</dbReference>
<keyword evidence="9" id="KW-0067">ATP-binding</keyword>
<dbReference type="InterPro" id="IPR002902">
    <property type="entry name" value="GNK2"/>
</dbReference>
<dbReference type="PROSITE" id="PS51473">
    <property type="entry name" value="GNK2"/>
    <property type="match status" value="2"/>
</dbReference>
<evidence type="ECO:0000256" key="15">
    <source>
        <dbReference type="SAM" id="SignalP"/>
    </source>
</evidence>
<dbReference type="KEGG" id="nnu:104604920"/>
<dbReference type="InterPro" id="IPR008271">
    <property type="entry name" value="Ser/Thr_kinase_AS"/>
</dbReference>
<keyword evidence="7" id="KW-0547">Nucleotide-binding</keyword>
<evidence type="ECO:0000256" key="7">
    <source>
        <dbReference type="ARBA" id="ARBA00022741"/>
    </source>
</evidence>
<dbReference type="InterPro" id="IPR011009">
    <property type="entry name" value="Kinase-like_dom_sf"/>
</dbReference>
<evidence type="ECO:0000256" key="10">
    <source>
        <dbReference type="ARBA" id="ARBA00022989"/>
    </source>
</evidence>
<feature type="domain" description="Protein kinase" evidence="16">
    <location>
        <begin position="334"/>
        <end position="610"/>
    </location>
</feature>
<evidence type="ECO:0000259" key="17">
    <source>
        <dbReference type="PROSITE" id="PS51473"/>
    </source>
</evidence>
<dbReference type="GO" id="GO:0006950">
    <property type="term" value="P:response to stress"/>
    <property type="evidence" value="ECO:0007669"/>
    <property type="project" value="UniProtKB-ARBA"/>
</dbReference>
<keyword evidence="2" id="KW-0723">Serine/threonine-protein kinase</keyword>
<dbReference type="PROSITE" id="PS00108">
    <property type="entry name" value="PROTEIN_KINASE_ST"/>
    <property type="match status" value="1"/>
</dbReference>
<gene>
    <name evidence="19" type="primary">LOC104604920</name>
</gene>
<proteinExistence type="predicted"/>
<keyword evidence="18" id="KW-1185">Reference proteome</keyword>
<feature type="transmembrane region" description="Helical" evidence="14">
    <location>
        <begin position="278"/>
        <end position="300"/>
    </location>
</feature>
<feature type="chain" id="PRO_5010541066" evidence="15">
    <location>
        <begin position="28"/>
        <end position="650"/>
    </location>
</feature>
<dbReference type="RefSeq" id="XP_010267800.1">
    <property type="nucleotide sequence ID" value="XM_010269498.1"/>
</dbReference>
<keyword evidence="11 14" id="KW-0472">Membrane</keyword>
<dbReference type="GO" id="GO:0006955">
    <property type="term" value="P:immune response"/>
    <property type="evidence" value="ECO:0000318"/>
    <property type="project" value="GO_Central"/>
</dbReference>
<comment type="subcellular location">
    <subcellularLocation>
        <location evidence="1">Membrane</location>
        <topology evidence="1">Single-pass membrane protein</topology>
    </subcellularLocation>
</comment>
<dbReference type="SMART" id="SM00220">
    <property type="entry name" value="S_TKc"/>
    <property type="match status" value="1"/>
</dbReference>
<dbReference type="AlphaFoldDB" id="A0A1U8AXM4"/>
<feature type="domain" description="Gnk2-homologous" evidence="17">
    <location>
        <begin position="29"/>
        <end position="133"/>
    </location>
</feature>
<dbReference type="InParanoid" id="A0A1U8AXM4"/>
<feature type="domain" description="Gnk2-homologous" evidence="17">
    <location>
        <begin position="139"/>
        <end position="246"/>
    </location>
</feature>
<evidence type="ECO:0000256" key="9">
    <source>
        <dbReference type="ARBA" id="ARBA00022840"/>
    </source>
</evidence>
<dbReference type="CDD" id="cd14066">
    <property type="entry name" value="STKc_IRAK"/>
    <property type="match status" value="1"/>
</dbReference>
<keyword evidence="3" id="KW-0808">Transferase</keyword>
<dbReference type="GO" id="GO:0005886">
    <property type="term" value="C:plasma membrane"/>
    <property type="evidence" value="ECO:0000318"/>
    <property type="project" value="GO_Central"/>
</dbReference>
<dbReference type="PROSITE" id="PS50011">
    <property type="entry name" value="PROTEIN_KINASE_DOM"/>
    <property type="match status" value="1"/>
</dbReference>
<keyword evidence="5 15" id="KW-0732">Signal</keyword>
<dbReference type="Proteomes" id="UP000189703">
    <property type="component" value="Unplaced"/>
</dbReference>
<dbReference type="GO" id="GO:0004674">
    <property type="term" value="F:protein serine/threonine kinase activity"/>
    <property type="evidence" value="ECO:0000318"/>
    <property type="project" value="GO_Central"/>
</dbReference>
<dbReference type="Pfam" id="PF01657">
    <property type="entry name" value="Stress-antifung"/>
    <property type="match status" value="2"/>
</dbReference>
<evidence type="ECO:0000313" key="18">
    <source>
        <dbReference type="Proteomes" id="UP000189703"/>
    </source>
</evidence>
<dbReference type="InterPro" id="IPR001245">
    <property type="entry name" value="Ser-Thr/Tyr_kinase_cat_dom"/>
</dbReference>
<reference evidence="19" key="1">
    <citation type="submission" date="2025-08" db="UniProtKB">
        <authorList>
            <consortium name="RefSeq"/>
        </authorList>
    </citation>
    <scope>IDENTIFICATION</scope>
</reference>